<comment type="caution">
    <text evidence="3">The sequence shown here is derived from an EMBL/GenBank/DDBJ whole genome shotgun (WGS) entry which is preliminary data.</text>
</comment>
<sequence>ANSGFANKVVEILVNNLERESSLYKKVNLFFLVDSITQCSRTMKGDGVIYLSAIQTVLPRLLSAAAPPCSSSLENHQQCLKVLKVWLERKILPEPIIRHHIRELESVCCSYTSVDSRGPLQNERALDDRIRQMEGMLADEYGSNSSIQLPDVSIPAIQTENDERNRFDGEN</sequence>
<keyword evidence="1" id="KW-0507">mRNA processing</keyword>
<proteinExistence type="predicted"/>
<feature type="non-terminal residue" evidence="3">
    <location>
        <position position="1"/>
    </location>
</feature>
<dbReference type="Pfam" id="PF04818">
    <property type="entry name" value="CID"/>
    <property type="match status" value="1"/>
</dbReference>
<evidence type="ECO:0000313" key="4">
    <source>
        <dbReference type="Proteomes" id="UP000015453"/>
    </source>
</evidence>
<dbReference type="Proteomes" id="UP000015453">
    <property type="component" value="Unassembled WGS sequence"/>
</dbReference>
<feature type="domain" description="CID" evidence="2">
    <location>
        <begin position="1"/>
        <end position="108"/>
    </location>
</feature>
<dbReference type="InterPro" id="IPR008942">
    <property type="entry name" value="ENTH_VHS"/>
</dbReference>
<dbReference type="PROSITE" id="PS51391">
    <property type="entry name" value="CID"/>
    <property type="match status" value="1"/>
</dbReference>
<reference evidence="3 4" key="1">
    <citation type="journal article" date="2013" name="BMC Genomics">
        <title>The miniature genome of a carnivorous plant Genlisea aurea contains a low number of genes and short non-coding sequences.</title>
        <authorList>
            <person name="Leushkin E.V."/>
            <person name="Sutormin R.A."/>
            <person name="Nabieva E.R."/>
            <person name="Penin A.A."/>
            <person name="Kondrashov A.S."/>
            <person name="Logacheva M.D."/>
        </authorList>
    </citation>
    <scope>NUCLEOTIDE SEQUENCE [LARGE SCALE GENOMIC DNA]</scope>
</reference>
<accession>S8D456</accession>
<organism evidence="3 4">
    <name type="scientific">Genlisea aurea</name>
    <dbReference type="NCBI Taxonomy" id="192259"/>
    <lineage>
        <taxon>Eukaryota</taxon>
        <taxon>Viridiplantae</taxon>
        <taxon>Streptophyta</taxon>
        <taxon>Embryophyta</taxon>
        <taxon>Tracheophyta</taxon>
        <taxon>Spermatophyta</taxon>
        <taxon>Magnoliopsida</taxon>
        <taxon>eudicotyledons</taxon>
        <taxon>Gunneridae</taxon>
        <taxon>Pentapetalae</taxon>
        <taxon>asterids</taxon>
        <taxon>lamiids</taxon>
        <taxon>Lamiales</taxon>
        <taxon>Lentibulariaceae</taxon>
        <taxon>Genlisea</taxon>
    </lineage>
</organism>
<dbReference type="InterPro" id="IPR006569">
    <property type="entry name" value="CID_dom"/>
</dbReference>
<evidence type="ECO:0000259" key="2">
    <source>
        <dbReference type="PROSITE" id="PS51391"/>
    </source>
</evidence>
<feature type="non-terminal residue" evidence="3">
    <location>
        <position position="171"/>
    </location>
</feature>
<gene>
    <name evidence="3" type="ORF">M569_00559</name>
</gene>
<keyword evidence="4" id="KW-1185">Reference proteome</keyword>
<dbReference type="OrthoDB" id="62853at2759"/>
<dbReference type="GO" id="GO:0005634">
    <property type="term" value="C:nucleus"/>
    <property type="evidence" value="ECO:0007669"/>
    <property type="project" value="UniProtKB-ARBA"/>
</dbReference>
<evidence type="ECO:0000256" key="1">
    <source>
        <dbReference type="ARBA" id="ARBA00022664"/>
    </source>
</evidence>
<dbReference type="AlphaFoldDB" id="S8D456"/>
<dbReference type="SMART" id="SM00582">
    <property type="entry name" value="RPR"/>
    <property type="match status" value="1"/>
</dbReference>
<dbReference type="EMBL" id="AUSU01000147">
    <property type="protein sequence ID" value="EPS74195.1"/>
    <property type="molecule type" value="Genomic_DNA"/>
</dbReference>
<name>S8D456_9LAMI</name>
<dbReference type="PANTHER" id="PTHR12550">
    <property type="entry name" value="HEPATOMA-DERIVED GROWTH FACTOR-RELATED"/>
    <property type="match status" value="1"/>
</dbReference>
<protein>
    <recommendedName>
        <fullName evidence="2">CID domain-containing protein</fullName>
    </recommendedName>
</protein>
<dbReference type="PANTHER" id="PTHR12550:SF49">
    <property type="entry name" value="PROTEIN HUA2-LIKE 2-RELATED"/>
    <property type="match status" value="1"/>
</dbReference>
<evidence type="ECO:0000313" key="3">
    <source>
        <dbReference type="EMBL" id="EPS74195.1"/>
    </source>
</evidence>
<dbReference type="Gene3D" id="1.25.40.90">
    <property type="match status" value="1"/>
</dbReference>
<dbReference type="GO" id="GO:0006397">
    <property type="term" value="P:mRNA processing"/>
    <property type="evidence" value="ECO:0007669"/>
    <property type="project" value="UniProtKB-KW"/>
</dbReference>